<evidence type="ECO:0000313" key="2">
    <source>
        <dbReference type="Proteomes" id="UP000000536"/>
    </source>
</evidence>
<dbReference type="PATRIC" id="fig|69014.16.peg.1618"/>
<organism evidence="1 2">
    <name type="scientific">Thermococcus kodakarensis (strain ATCC BAA-918 / JCM 12380 / KOD1)</name>
    <name type="common">Pyrococcus kodakaraensis (strain KOD1)</name>
    <dbReference type="NCBI Taxonomy" id="69014"/>
    <lineage>
        <taxon>Archaea</taxon>
        <taxon>Methanobacteriati</taxon>
        <taxon>Methanobacteriota</taxon>
        <taxon>Thermococci</taxon>
        <taxon>Thermococcales</taxon>
        <taxon>Thermococcaceae</taxon>
        <taxon>Thermococcus</taxon>
    </lineage>
</organism>
<dbReference type="AlphaFoldDB" id="Q5JIV9"/>
<dbReference type="EMBL" id="AP006878">
    <property type="protein sequence ID" value="BAD85849.1"/>
    <property type="molecule type" value="Genomic_DNA"/>
</dbReference>
<keyword evidence="2" id="KW-1185">Reference proteome</keyword>
<dbReference type="EnsemblBacteria" id="BAD85849">
    <property type="protein sequence ID" value="BAD85849"/>
    <property type="gene ID" value="TK1660"/>
</dbReference>
<dbReference type="KEGG" id="tko:TK1660"/>
<dbReference type="InParanoid" id="Q5JIV9"/>
<dbReference type="RefSeq" id="WP_011250611.1">
    <property type="nucleotide sequence ID" value="NC_006624.1"/>
</dbReference>
<dbReference type="OrthoDB" id="86278at2157"/>
<proteinExistence type="predicted"/>
<protein>
    <submittedName>
        <fullName evidence="1">Uncharacterized protein</fullName>
    </submittedName>
</protein>
<dbReference type="HOGENOM" id="CLU_2505093_0_0_2"/>
<evidence type="ECO:0000313" key="1">
    <source>
        <dbReference type="EMBL" id="BAD85849.1"/>
    </source>
</evidence>
<dbReference type="eggNOG" id="arCOG05785">
    <property type="taxonomic scope" value="Archaea"/>
</dbReference>
<name>Q5JIV9_THEKO</name>
<dbReference type="Proteomes" id="UP000000536">
    <property type="component" value="Chromosome"/>
</dbReference>
<reference evidence="1 2" key="1">
    <citation type="journal article" date="2005" name="Genome Res.">
        <title>Complete genome sequence of the hyperthermophilic archaeon Thermococcus kodakaraensis KOD1 and comparison with Pyrococcus genomes.</title>
        <authorList>
            <person name="Fukui T."/>
            <person name="Atomi H."/>
            <person name="Kanai T."/>
            <person name="Matsumi R."/>
            <person name="Fujiwara S."/>
            <person name="Imanaka T."/>
        </authorList>
    </citation>
    <scope>NUCLEOTIDE SEQUENCE [LARGE SCALE GENOMIC DNA]</scope>
    <source>
        <strain evidence="2">ATCC BAA-918 / JCM 12380 / KOD1</strain>
    </source>
</reference>
<accession>Q5JIV9</accession>
<dbReference type="STRING" id="69014.TK1660"/>
<gene>
    <name evidence="1" type="ordered locus">TK1660</name>
</gene>
<dbReference type="GeneID" id="78417681"/>
<sequence>MGHTIYYNTSIQKWCGFKKFMRRVCSGVGYQLKEEKGTLIIFPQKRGVEPLRIKKEGDGFAKTNLIEPEHSIYLLILHSVSSFGSVSVWED</sequence>